<reference evidence="2" key="1">
    <citation type="submission" date="2022-11" db="EMBL/GenBank/DDBJ databases">
        <title>Hoeflea poritis sp. nov., isolated from scleractinian coral Porites lutea.</title>
        <authorList>
            <person name="Zhang G."/>
            <person name="Wei Q."/>
            <person name="Cai L."/>
        </authorList>
    </citation>
    <scope>NUCLEOTIDE SEQUENCE</scope>
    <source>
        <strain evidence="2">E7-10</strain>
    </source>
</reference>
<feature type="domain" description="HD" evidence="1">
    <location>
        <begin position="57"/>
        <end position="187"/>
    </location>
</feature>
<accession>A0ABT4VPX3</accession>
<dbReference type="PANTHER" id="PTHR11373:SF4">
    <property type="entry name" value="DEOXYNUCLEOSIDE TRIPHOSPHATE TRIPHOSPHOHYDROLASE SAMHD1"/>
    <property type="match status" value="1"/>
</dbReference>
<sequence>MSGTQRLRDPIHGLIVFDSDNDKIAWKLIETPEMQRLRRIKQLGFSEFTFPGATHNRFSHSIGVCNNARKLMRVVKDSEGRKFDPKREEAVLYAALLHDIGHGPFSHAFENSREAIAKARGKDAIDNHEIYSARIIRNVDGSIFPILEDRRPGLSNEVAAIIEADDPVDIYHAVISSSFDADRLDFLVRDRYMTGTGAGAIDDDWLIDNLTEKQIAVAQDDDDEPQMVPTFVFKLKGRQAAEDFLLARYRLYTEVYLHKTTRGLETMLSRLLRFVGDRDIPAEDLALDGHSSLVRFLRERESVADYLDLDDYEIWSAVKRMRASKKANVGELAQRLLNREHYFVLDLFREFGDDSARLANARIAVEKQFENEISDTVFRDAPSVNLYSANEGEAEKMHKVVRIMDGDGKPVEIKDFENTIISSKLTEKRRLIRYYFPTRELRGEALKAARGN</sequence>
<name>A0ABT4VPX3_9HYPH</name>
<dbReference type="SMART" id="SM00471">
    <property type="entry name" value="HDc"/>
    <property type="match status" value="1"/>
</dbReference>
<dbReference type="EMBL" id="JAPJZH010000009">
    <property type="protein sequence ID" value="MDA4846731.1"/>
    <property type="molecule type" value="Genomic_DNA"/>
</dbReference>
<dbReference type="SUPFAM" id="SSF109604">
    <property type="entry name" value="HD-domain/PDEase-like"/>
    <property type="match status" value="1"/>
</dbReference>
<dbReference type="RefSeq" id="WP_271090520.1">
    <property type="nucleotide sequence ID" value="NZ_JAPJZH010000009.1"/>
</dbReference>
<dbReference type="InterPro" id="IPR050135">
    <property type="entry name" value="dGTPase-like"/>
</dbReference>
<dbReference type="Pfam" id="PF19276">
    <property type="entry name" value="HD_assoc_2"/>
    <property type="match status" value="1"/>
</dbReference>
<dbReference type="Pfam" id="PF01966">
    <property type="entry name" value="HD"/>
    <property type="match status" value="1"/>
</dbReference>
<dbReference type="Proteomes" id="UP001148313">
    <property type="component" value="Unassembled WGS sequence"/>
</dbReference>
<evidence type="ECO:0000259" key="1">
    <source>
        <dbReference type="PROSITE" id="PS51831"/>
    </source>
</evidence>
<protein>
    <submittedName>
        <fullName evidence="2">HD domain-containing protein</fullName>
    </submittedName>
</protein>
<dbReference type="Gene3D" id="1.10.3210.10">
    <property type="entry name" value="Hypothetical protein af1432"/>
    <property type="match status" value="1"/>
</dbReference>
<dbReference type="PANTHER" id="PTHR11373">
    <property type="entry name" value="DEOXYNUCLEOSIDE TRIPHOSPHATE TRIPHOSPHOHYDROLASE"/>
    <property type="match status" value="1"/>
</dbReference>
<dbReference type="InterPro" id="IPR045509">
    <property type="entry name" value="HD_assoc_2"/>
</dbReference>
<dbReference type="InterPro" id="IPR003607">
    <property type="entry name" value="HD/PDEase_dom"/>
</dbReference>
<dbReference type="PROSITE" id="PS51831">
    <property type="entry name" value="HD"/>
    <property type="match status" value="1"/>
</dbReference>
<dbReference type="InterPro" id="IPR006674">
    <property type="entry name" value="HD_domain"/>
</dbReference>
<evidence type="ECO:0000313" key="3">
    <source>
        <dbReference type="Proteomes" id="UP001148313"/>
    </source>
</evidence>
<dbReference type="CDD" id="cd00077">
    <property type="entry name" value="HDc"/>
    <property type="match status" value="1"/>
</dbReference>
<keyword evidence="3" id="KW-1185">Reference proteome</keyword>
<comment type="caution">
    <text evidence="2">The sequence shown here is derived from an EMBL/GenBank/DDBJ whole genome shotgun (WGS) entry which is preliminary data.</text>
</comment>
<proteinExistence type="predicted"/>
<evidence type="ECO:0000313" key="2">
    <source>
        <dbReference type="EMBL" id="MDA4846731.1"/>
    </source>
</evidence>
<organism evidence="2 3">
    <name type="scientific">Hoeflea poritis</name>
    <dbReference type="NCBI Taxonomy" id="2993659"/>
    <lineage>
        <taxon>Bacteria</taxon>
        <taxon>Pseudomonadati</taxon>
        <taxon>Pseudomonadota</taxon>
        <taxon>Alphaproteobacteria</taxon>
        <taxon>Hyphomicrobiales</taxon>
        <taxon>Rhizobiaceae</taxon>
        <taxon>Hoeflea</taxon>
    </lineage>
</organism>
<gene>
    <name evidence="2" type="ORF">OOZ53_15325</name>
</gene>